<dbReference type="CDD" id="cd00179">
    <property type="entry name" value="SynN"/>
    <property type="match status" value="1"/>
</dbReference>
<keyword evidence="4 9" id="KW-0812">Transmembrane</keyword>
<dbReference type="GO" id="GO:0005886">
    <property type="term" value="C:plasma membrane"/>
    <property type="evidence" value="ECO:0007669"/>
    <property type="project" value="TreeGrafter"/>
</dbReference>
<dbReference type="InterPro" id="IPR010989">
    <property type="entry name" value="SNARE"/>
</dbReference>
<comment type="subcellular location">
    <subcellularLocation>
        <location evidence="1">Membrane</location>
        <topology evidence="1">Single-pass type IV membrane protein</topology>
    </subcellularLocation>
</comment>
<keyword evidence="12" id="KW-1185">Reference proteome</keyword>
<dbReference type="Proteomes" id="UP000265515">
    <property type="component" value="Unassembled WGS sequence"/>
</dbReference>
<protein>
    <recommendedName>
        <fullName evidence="10">t-SNARE coiled-coil homology domain-containing protein</fullName>
    </recommendedName>
</protein>
<evidence type="ECO:0000313" key="12">
    <source>
        <dbReference type="Proteomes" id="UP000265515"/>
    </source>
</evidence>
<gene>
    <name evidence="11" type="ORF">CBR_g34586</name>
</gene>
<dbReference type="Gene3D" id="1.20.58.70">
    <property type="match status" value="1"/>
</dbReference>
<feature type="region of interest" description="Disordered" evidence="8">
    <location>
        <begin position="9"/>
        <end position="43"/>
    </location>
</feature>
<dbReference type="FunFam" id="1.20.58.70:FF:000003">
    <property type="entry name" value="Qa-SNARE, Sso1/Syntaxin1-type, SYP12A-group"/>
    <property type="match status" value="1"/>
</dbReference>
<dbReference type="InterPro" id="IPR006011">
    <property type="entry name" value="Syntaxin_N"/>
</dbReference>
<dbReference type="SUPFAM" id="SSF47661">
    <property type="entry name" value="t-snare proteins"/>
    <property type="match status" value="1"/>
</dbReference>
<organism evidence="11 12">
    <name type="scientific">Chara braunii</name>
    <name type="common">Braun's stonewort</name>
    <dbReference type="NCBI Taxonomy" id="69332"/>
    <lineage>
        <taxon>Eukaryota</taxon>
        <taxon>Viridiplantae</taxon>
        <taxon>Streptophyta</taxon>
        <taxon>Charophyceae</taxon>
        <taxon>Charales</taxon>
        <taxon>Characeae</taxon>
        <taxon>Chara</taxon>
    </lineage>
</organism>
<feature type="domain" description="T-SNARE coiled-coil homology" evidence="10">
    <location>
        <begin position="184"/>
        <end position="223"/>
    </location>
</feature>
<dbReference type="PANTHER" id="PTHR19957">
    <property type="entry name" value="SYNTAXIN"/>
    <property type="match status" value="1"/>
</dbReference>
<dbReference type="OMA" id="EPRYDDI"/>
<dbReference type="AlphaFoldDB" id="A0A388LJA4"/>
<name>A0A388LJA4_CHABU</name>
<dbReference type="STRING" id="69332.A0A388LJA4"/>
<dbReference type="GO" id="GO:0006906">
    <property type="term" value="P:vesicle fusion"/>
    <property type="evidence" value="ECO:0007669"/>
    <property type="project" value="TreeGrafter"/>
</dbReference>
<dbReference type="SMART" id="SM00503">
    <property type="entry name" value="SynN"/>
    <property type="match status" value="1"/>
</dbReference>
<evidence type="ECO:0000256" key="6">
    <source>
        <dbReference type="ARBA" id="ARBA00022989"/>
    </source>
</evidence>
<dbReference type="EMBL" id="BFEA01000402">
    <property type="protein sequence ID" value="GBG82302.1"/>
    <property type="molecule type" value="Genomic_DNA"/>
</dbReference>
<evidence type="ECO:0000256" key="1">
    <source>
        <dbReference type="ARBA" id="ARBA00004211"/>
    </source>
</evidence>
<keyword evidence="6 9" id="KW-1133">Transmembrane helix</keyword>
<dbReference type="PANTHER" id="PTHR19957:SF307">
    <property type="entry name" value="PROTEIN SSO1-RELATED"/>
    <property type="match status" value="1"/>
</dbReference>
<dbReference type="GO" id="GO:0048278">
    <property type="term" value="P:vesicle docking"/>
    <property type="evidence" value="ECO:0007669"/>
    <property type="project" value="TreeGrafter"/>
</dbReference>
<keyword evidence="3" id="KW-0813">Transport</keyword>
<sequence>MNDLLQDFRAERGLAMTAKNDGDDRMDPEQGGGAPPPPAPDNRMSEFFEEVAEVKNVLASIRRNLHKLQDAHEESKLVTRADSFKALKERMESDIDEVSRLAHGIKTRLEQLDKKNEANRSLPGCGEGSSTDRTRVSITATLKKKLKELMAEFQTLRQRFNDDYREVVKRRYFTGAILLFWYLIFLDMAVLVEAQGEMLDNIETQVSRAVDHVQSGTNALQKAKASQKSTRKWMCCAIIILLIIIIIIVVSVLKPWRTGKA</sequence>
<evidence type="ECO:0000256" key="3">
    <source>
        <dbReference type="ARBA" id="ARBA00022448"/>
    </source>
</evidence>
<dbReference type="Gene3D" id="1.20.5.110">
    <property type="match status" value="1"/>
</dbReference>
<dbReference type="CDD" id="cd15848">
    <property type="entry name" value="SNARE_syntaxin1-like"/>
    <property type="match status" value="1"/>
</dbReference>
<proteinExistence type="inferred from homology"/>
<evidence type="ECO:0000256" key="2">
    <source>
        <dbReference type="ARBA" id="ARBA00009063"/>
    </source>
</evidence>
<dbReference type="GO" id="GO:0006886">
    <property type="term" value="P:intracellular protein transport"/>
    <property type="evidence" value="ECO:0007669"/>
    <property type="project" value="TreeGrafter"/>
</dbReference>
<dbReference type="Pfam" id="PF05739">
    <property type="entry name" value="SNARE"/>
    <property type="match status" value="1"/>
</dbReference>
<dbReference type="GO" id="GO:0012505">
    <property type="term" value="C:endomembrane system"/>
    <property type="evidence" value="ECO:0007669"/>
    <property type="project" value="TreeGrafter"/>
</dbReference>
<dbReference type="GO" id="GO:0031201">
    <property type="term" value="C:SNARE complex"/>
    <property type="evidence" value="ECO:0007669"/>
    <property type="project" value="TreeGrafter"/>
</dbReference>
<dbReference type="GO" id="GO:0005484">
    <property type="term" value="F:SNAP receptor activity"/>
    <property type="evidence" value="ECO:0007669"/>
    <property type="project" value="TreeGrafter"/>
</dbReference>
<dbReference type="FunFam" id="1.20.5.110:FF:000008">
    <property type="entry name" value="Syntaxin 132"/>
    <property type="match status" value="1"/>
</dbReference>
<dbReference type="GO" id="GO:0000149">
    <property type="term" value="F:SNARE binding"/>
    <property type="evidence" value="ECO:0007669"/>
    <property type="project" value="TreeGrafter"/>
</dbReference>
<feature type="transmembrane region" description="Helical" evidence="9">
    <location>
        <begin position="233"/>
        <end position="253"/>
    </location>
</feature>
<evidence type="ECO:0000256" key="5">
    <source>
        <dbReference type="ARBA" id="ARBA00022927"/>
    </source>
</evidence>
<dbReference type="Gramene" id="GBG82302">
    <property type="protein sequence ID" value="GBG82302"/>
    <property type="gene ID" value="CBR_g34586"/>
</dbReference>
<comment type="caution">
    <text evidence="11">The sequence shown here is derived from an EMBL/GenBank/DDBJ whole genome shotgun (WGS) entry which is preliminary data.</text>
</comment>
<comment type="similarity">
    <text evidence="2">Belongs to the syntaxin family.</text>
</comment>
<keyword evidence="5" id="KW-0653">Protein transport</keyword>
<evidence type="ECO:0000256" key="9">
    <source>
        <dbReference type="SAM" id="Phobius"/>
    </source>
</evidence>
<dbReference type="InterPro" id="IPR045242">
    <property type="entry name" value="Syntaxin"/>
</dbReference>
<dbReference type="OrthoDB" id="10255013at2759"/>
<dbReference type="InterPro" id="IPR000727">
    <property type="entry name" value="T_SNARE_dom"/>
</dbReference>
<feature type="transmembrane region" description="Helical" evidence="9">
    <location>
        <begin position="172"/>
        <end position="192"/>
    </location>
</feature>
<dbReference type="PROSITE" id="PS50192">
    <property type="entry name" value="T_SNARE"/>
    <property type="match status" value="1"/>
</dbReference>
<dbReference type="GO" id="GO:0006887">
    <property type="term" value="P:exocytosis"/>
    <property type="evidence" value="ECO:0007669"/>
    <property type="project" value="TreeGrafter"/>
</dbReference>
<keyword evidence="7 9" id="KW-0472">Membrane</keyword>
<evidence type="ECO:0000256" key="7">
    <source>
        <dbReference type="ARBA" id="ARBA00023136"/>
    </source>
</evidence>
<accession>A0A388LJA4</accession>
<evidence type="ECO:0000313" key="11">
    <source>
        <dbReference type="EMBL" id="GBG82302.1"/>
    </source>
</evidence>
<dbReference type="Pfam" id="PF00804">
    <property type="entry name" value="Syntaxin"/>
    <property type="match status" value="1"/>
</dbReference>
<evidence type="ECO:0000259" key="10">
    <source>
        <dbReference type="PROSITE" id="PS50192"/>
    </source>
</evidence>
<reference evidence="11 12" key="1">
    <citation type="journal article" date="2018" name="Cell">
        <title>The Chara Genome: Secondary Complexity and Implications for Plant Terrestrialization.</title>
        <authorList>
            <person name="Nishiyama T."/>
            <person name="Sakayama H."/>
            <person name="Vries J.D."/>
            <person name="Buschmann H."/>
            <person name="Saint-Marcoux D."/>
            <person name="Ullrich K.K."/>
            <person name="Haas F.B."/>
            <person name="Vanderstraeten L."/>
            <person name="Becker D."/>
            <person name="Lang D."/>
            <person name="Vosolsobe S."/>
            <person name="Rombauts S."/>
            <person name="Wilhelmsson P.K.I."/>
            <person name="Janitza P."/>
            <person name="Kern R."/>
            <person name="Heyl A."/>
            <person name="Rumpler F."/>
            <person name="Villalobos L.I.A.C."/>
            <person name="Clay J.M."/>
            <person name="Skokan R."/>
            <person name="Toyoda A."/>
            <person name="Suzuki Y."/>
            <person name="Kagoshima H."/>
            <person name="Schijlen E."/>
            <person name="Tajeshwar N."/>
            <person name="Catarino B."/>
            <person name="Hetherington A.J."/>
            <person name="Saltykova A."/>
            <person name="Bonnot C."/>
            <person name="Breuninger H."/>
            <person name="Symeonidi A."/>
            <person name="Radhakrishnan G.V."/>
            <person name="Van Nieuwerburgh F."/>
            <person name="Deforce D."/>
            <person name="Chang C."/>
            <person name="Karol K.G."/>
            <person name="Hedrich R."/>
            <person name="Ulvskov P."/>
            <person name="Glockner G."/>
            <person name="Delwiche C.F."/>
            <person name="Petrasek J."/>
            <person name="Van de Peer Y."/>
            <person name="Friml J."/>
            <person name="Beilby M."/>
            <person name="Dolan L."/>
            <person name="Kohara Y."/>
            <person name="Sugano S."/>
            <person name="Fujiyama A."/>
            <person name="Delaux P.-M."/>
            <person name="Quint M."/>
            <person name="TheiBen G."/>
            <person name="Hagemann M."/>
            <person name="Harholt J."/>
            <person name="Dunand C."/>
            <person name="Zachgo S."/>
            <person name="Langdale J."/>
            <person name="Maumus F."/>
            <person name="Straeten D.V.D."/>
            <person name="Gould S.B."/>
            <person name="Rensing S.A."/>
        </authorList>
    </citation>
    <scope>NUCLEOTIDE SEQUENCE [LARGE SCALE GENOMIC DNA]</scope>
    <source>
        <strain evidence="11 12">S276</strain>
    </source>
</reference>
<evidence type="ECO:0000256" key="4">
    <source>
        <dbReference type="ARBA" id="ARBA00022692"/>
    </source>
</evidence>
<evidence type="ECO:0000256" key="8">
    <source>
        <dbReference type="SAM" id="MobiDB-lite"/>
    </source>
</evidence>